<dbReference type="WBParaSite" id="TMUE_2000008744.1">
    <property type="protein sequence ID" value="TMUE_2000008744.1"/>
    <property type="gene ID" value="WBGene00290425"/>
</dbReference>
<sequence>MEERKSRKEGLAKKAAKRILASRAVSASEATSVSNNDSLSLTSSNGASEQQVDNGEEGLLYAEHLSADVCFVGSKGEELSRGNKLIGSRQSQEFTESSFEAVIPKYKHLLNSSQLARIPVSEARRIRSGSTVSTTLLGSDELNNCLPGRRLYIFVSTFNMAGKDILDRHIQEILFPEHVVHTADLYAIALQEAAPECSAKEFRVWEKRLQCCLSHCKQVLIRSVWMGVQHLALFIRRELVWFVSDSKTFARNTRPVSNVKTKGAIAVWLKFFGTTFLFISCHLSHGQDILPRISECNRIESFLRTRNAQPLEGNILDDSDYVFWFGDMNFRLTIDTFMLENLHGLQPQKCDIELLLERDQLKDLLKEGNTLSKFGEHAIGFLPTYKFHLGENIYLTQLRWPAYTDRVIYRIRQNDSNDLRCMNYDSVMTVCSSDHKPVYAFFSAAIVPETRRLRASHAKVSALNQILEGNRRYRAEKTSSQICTIV</sequence>
<evidence type="ECO:0000313" key="5">
    <source>
        <dbReference type="WBParaSite" id="TMUE_2000008744.2"/>
    </source>
</evidence>
<dbReference type="Proteomes" id="UP000046395">
    <property type="component" value="Unassembled WGS sequence"/>
</dbReference>
<feature type="domain" description="Inositol polyphosphate-related phosphatase" evidence="2">
    <location>
        <begin position="149"/>
        <end position="450"/>
    </location>
</feature>
<dbReference type="GO" id="GO:0016791">
    <property type="term" value="F:phosphatase activity"/>
    <property type="evidence" value="ECO:0007669"/>
    <property type="project" value="InterPro"/>
</dbReference>
<reference evidence="3" key="1">
    <citation type="submission" date="2013-11" db="EMBL/GenBank/DDBJ databases">
        <authorList>
            <person name="Aslett M."/>
        </authorList>
    </citation>
    <scope>NUCLEOTIDE SEQUENCE [LARGE SCALE GENOMIC DNA]</scope>
    <source>
        <strain evidence="3">Edinburgh</strain>
    </source>
</reference>
<evidence type="ECO:0000313" key="4">
    <source>
        <dbReference type="WBParaSite" id="TMUE_2000008744.1"/>
    </source>
</evidence>
<feature type="compositionally biased region" description="Low complexity" evidence="1">
    <location>
        <begin position="31"/>
        <end position="45"/>
    </location>
</feature>
<dbReference type="InterPro" id="IPR053321">
    <property type="entry name" value="IPP-5-Phosphatase_Type_IV"/>
</dbReference>
<dbReference type="SUPFAM" id="SSF56219">
    <property type="entry name" value="DNase I-like"/>
    <property type="match status" value="1"/>
</dbReference>
<evidence type="ECO:0000256" key="1">
    <source>
        <dbReference type="SAM" id="MobiDB-lite"/>
    </source>
</evidence>
<reference evidence="3" key="2">
    <citation type="submission" date="2014-03" db="EMBL/GenBank/DDBJ databases">
        <title>The whipworm genome and dual-species transcriptomics of an intimate host-pathogen interaction.</title>
        <authorList>
            <person name="Foth B.J."/>
            <person name="Tsai I.J."/>
            <person name="Reid A.J."/>
            <person name="Bancroft A.J."/>
            <person name="Nichol S."/>
            <person name="Tracey A."/>
            <person name="Holroyd N."/>
            <person name="Cotton J.A."/>
            <person name="Stanley E.J."/>
            <person name="Zarowiecki M."/>
            <person name="Liu J.Z."/>
            <person name="Huckvale T."/>
            <person name="Cooper P.J."/>
            <person name="Grencis R.K."/>
            <person name="Berriman M."/>
        </authorList>
    </citation>
    <scope>NUCLEOTIDE SEQUENCE [LARGE SCALE GENOMIC DNA]</scope>
    <source>
        <strain evidence="3">Edinburgh</strain>
    </source>
</reference>
<dbReference type="Gene3D" id="3.60.10.10">
    <property type="entry name" value="Endonuclease/exonuclease/phosphatase"/>
    <property type="match status" value="1"/>
</dbReference>
<keyword evidence="3" id="KW-1185">Reference proteome</keyword>
<accession>A0A5S6QNK1</accession>
<dbReference type="Pfam" id="PF22669">
    <property type="entry name" value="Exo_endo_phos2"/>
    <property type="match status" value="1"/>
</dbReference>
<feature type="region of interest" description="Disordered" evidence="1">
    <location>
        <begin position="1"/>
        <end position="52"/>
    </location>
</feature>
<dbReference type="GO" id="GO:0046856">
    <property type="term" value="P:phosphatidylinositol dephosphorylation"/>
    <property type="evidence" value="ECO:0007669"/>
    <property type="project" value="InterPro"/>
</dbReference>
<reference evidence="4" key="3">
    <citation type="submission" date="2019-12" db="UniProtKB">
        <authorList>
            <consortium name="WormBaseParasite"/>
        </authorList>
    </citation>
    <scope>IDENTIFICATION</scope>
</reference>
<dbReference type="SMART" id="SM00128">
    <property type="entry name" value="IPPc"/>
    <property type="match status" value="1"/>
</dbReference>
<dbReference type="PANTHER" id="PTHR47039:SF1">
    <property type="entry name" value="INOSITOL POLYPHOSPHATE 5-PHOSPHATASE E"/>
    <property type="match status" value="1"/>
</dbReference>
<dbReference type="InterPro" id="IPR000300">
    <property type="entry name" value="IPPc"/>
</dbReference>
<dbReference type="InterPro" id="IPR036691">
    <property type="entry name" value="Endo/exonu/phosph_ase_sf"/>
</dbReference>
<organism evidence="3 4">
    <name type="scientific">Trichuris muris</name>
    <name type="common">Mouse whipworm</name>
    <dbReference type="NCBI Taxonomy" id="70415"/>
    <lineage>
        <taxon>Eukaryota</taxon>
        <taxon>Metazoa</taxon>
        <taxon>Ecdysozoa</taxon>
        <taxon>Nematoda</taxon>
        <taxon>Enoplea</taxon>
        <taxon>Dorylaimia</taxon>
        <taxon>Trichinellida</taxon>
        <taxon>Trichuridae</taxon>
        <taxon>Trichuris</taxon>
    </lineage>
</organism>
<feature type="compositionally biased region" description="Basic and acidic residues" evidence="1">
    <location>
        <begin position="1"/>
        <end position="12"/>
    </location>
</feature>
<protein>
    <submittedName>
        <fullName evidence="4 5">IPPc domain-containing protein</fullName>
    </submittedName>
</protein>
<name>A0A5S6QNK1_TRIMR</name>
<dbReference type="STRING" id="70415.A0A5S6QNK1"/>
<dbReference type="WBParaSite" id="TMUE_2000008744.2">
    <property type="protein sequence ID" value="TMUE_2000008744.2"/>
    <property type="gene ID" value="WBGene00290425"/>
</dbReference>
<evidence type="ECO:0000259" key="2">
    <source>
        <dbReference type="SMART" id="SM00128"/>
    </source>
</evidence>
<dbReference type="AlphaFoldDB" id="A0A5S6QNK1"/>
<dbReference type="PANTHER" id="PTHR47039">
    <property type="entry name" value="INOSITOL POLYPHOSPHATE 5-PHOSPHATASE E"/>
    <property type="match status" value="1"/>
</dbReference>
<proteinExistence type="predicted"/>
<evidence type="ECO:0000313" key="3">
    <source>
        <dbReference type="Proteomes" id="UP000046395"/>
    </source>
</evidence>